<keyword evidence="4" id="KW-0946">Virion</keyword>
<dbReference type="Gene3D" id="1.20.1260.10">
    <property type="match status" value="1"/>
</dbReference>
<evidence type="ECO:0000313" key="5">
    <source>
        <dbReference type="Proteomes" id="UP000031938"/>
    </source>
</evidence>
<accession>A0A0C2VP06</accession>
<comment type="caution">
    <text evidence="4">The sequence shown here is derived from an EMBL/GenBank/DDBJ whole genome shotgun (WGS) entry which is preliminary data.</text>
</comment>
<name>A0A0C2VP06_9BACL</name>
<comment type="similarity">
    <text evidence="3">Belongs to the CotF family.</text>
</comment>
<dbReference type="OrthoDB" id="2901397at2"/>
<dbReference type="PANTHER" id="PTHR39183:SF1">
    <property type="entry name" value="SPORE COAT PROTEIN F-LIKE PROTEIN YHCQ"/>
    <property type="match status" value="1"/>
</dbReference>
<dbReference type="RefSeq" id="WP_041086204.1">
    <property type="nucleotide sequence ID" value="NZ_JXRP01000008.1"/>
</dbReference>
<dbReference type="InterPro" id="IPR012347">
    <property type="entry name" value="Ferritin-like"/>
</dbReference>
<dbReference type="STRING" id="889306.KP78_06230"/>
<dbReference type="InterPro" id="IPR012851">
    <property type="entry name" value="Spore_coat_CotF-like"/>
</dbReference>
<dbReference type="GO" id="GO:0030435">
    <property type="term" value="P:sporulation resulting in formation of a cellular spore"/>
    <property type="evidence" value="ECO:0007669"/>
    <property type="project" value="UniProtKB-KW"/>
</dbReference>
<dbReference type="AlphaFoldDB" id="A0A0C2VP06"/>
<proteinExistence type="inferred from homology"/>
<dbReference type="PANTHER" id="PTHR39183">
    <property type="entry name" value="SPORE COAT PROTEIN F-LIKE PROTEIN YHCQ"/>
    <property type="match status" value="1"/>
</dbReference>
<organism evidence="4 5">
    <name type="scientific">Jeotgalibacillus soli</name>
    <dbReference type="NCBI Taxonomy" id="889306"/>
    <lineage>
        <taxon>Bacteria</taxon>
        <taxon>Bacillati</taxon>
        <taxon>Bacillota</taxon>
        <taxon>Bacilli</taxon>
        <taxon>Bacillales</taxon>
        <taxon>Caryophanaceae</taxon>
        <taxon>Jeotgalibacillus</taxon>
    </lineage>
</organism>
<gene>
    <name evidence="4" type="ORF">KP78_06230</name>
</gene>
<evidence type="ECO:0000313" key="4">
    <source>
        <dbReference type="EMBL" id="KIL50622.1"/>
    </source>
</evidence>
<protein>
    <submittedName>
        <fullName evidence="4">Spore coat protein GerQ</fullName>
    </submittedName>
</protein>
<dbReference type="Proteomes" id="UP000031938">
    <property type="component" value="Unassembled WGS sequence"/>
</dbReference>
<evidence type="ECO:0000256" key="3">
    <source>
        <dbReference type="ARBA" id="ARBA00024344"/>
    </source>
</evidence>
<dbReference type="Pfam" id="PF07875">
    <property type="entry name" value="Coat_F"/>
    <property type="match status" value="1"/>
</dbReference>
<evidence type="ECO:0000256" key="1">
    <source>
        <dbReference type="ARBA" id="ARBA00022969"/>
    </source>
</evidence>
<keyword evidence="5" id="KW-1185">Reference proteome</keyword>
<evidence type="ECO:0000256" key="2">
    <source>
        <dbReference type="ARBA" id="ARBA00024325"/>
    </source>
</evidence>
<keyword evidence="4" id="KW-0167">Capsid protein</keyword>
<dbReference type="EMBL" id="JXRP01000008">
    <property type="protein sequence ID" value="KIL50622.1"/>
    <property type="molecule type" value="Genomic_DNA"/>
</dbReference>
<sequence>MNDYLDPINSVGMPELADSGIALDFLLSAKNGVRNYAVAITESSNPEVRAVLKKQLEKAIDIHGEVTELMLNKGWFHPYNISEQQKLDLKSAQTAVEIAQLPLFPGETNRKGLFPTTPE</sequence>
<dbReference type="PATRIC" id="fig|889306.3.peg.621"/>
<reference evidence="4 5" key="1">
    <citation type="submission" date="2015-01" db="EMBL/GenBank/DDBJ databases">
        <title>Genome sequencing of Jeotgalibacillus soli.</title>
        <authorList>
            <person name="Goh K.M."/>
            <person name="Chan K.-G."/>
            <person name="Yaakop A.S."/>
            <person name="Ee R."/>
            <person name="Gan H.M."/>
            <person name="Chan C.S."/>
        </authorList>
    </citation>
    <scope>NUCLEOTIDE SEQUENCE [LARGE SCALE GENOMIC DNA]</scope>
    <source>
        <strain evidence="4 5">P9</strain>
    </source>
</reference>
<keyword evidence="1" id="KW-0749">Sporulation</keyword>
<comment type="subcellular location">
    <subcellularLocation>
        <location evidence="2">Spore coat</location>
    </subcellularLocation>
</comment>